<dbReference type="Pfam" id="PF00646">
    <property type="entry name" value="F-box"/>
    <property type="match status" value="1"/>
</dbReference>
<feature type="domain" description="F-box" evidence="1">
    <location>
        <begin position="5"/>
        <end position="39"/>
    </location>
</feature>
<gene>
    <name evidence="2" type="ORF">VMCG_05698</name>
</gene>
<evidence type="ECO:0000259" key="1">
    <source>
        <dbReference type="Pfam" id="PF00646"/>
    </source>
</evidence>
<dbReference type="EMBL" id="LKEA01000016">
    <property type="protein sequence ID" value="ROW03040.1"/>
    <property type="molecule type" value="Genomic_DNA"/>
</dbReference>
<evidence type="ECO:0000313" key="3">
    <source>
        <dbReference type="Proteomes" id="UP000283895"/>
    </source>
</evidence>
<dbReference type="InterPro" id="IPR001810">
    <property type="entry name" value="F-box_dom"/>
</dbReference>
<dbReference type="OrthoDB" id="3886018at2759"/>
<dbReference type="AlphaFoldDB" id="A0A423WI27"/>
<keyword evidence="3" id="KW-1185">Reference proteome</keyword>
<dbReference type="CDD" id="cd09917">
    <property type="entry name" value="F-box_SF"/>
    <property type="match status" value="1"/>
</dbReference>
<evidence type="ECO:0000313" key="2">
    <source>
        <dbReference type="EMBL" id="ROW03040.1"/>
    </source>
</evidence>
<organism evidence="2 3">
    <name type="scientific">Cytospora schulzeri</name>
    <dbReference type="NCBI Taxonomy" id="448051"/>
    <lineage>
        <taxon>Eukaryota</taxon>
        <taxon>Fungi</taxon>
        <taxon>Dikarya</taxon>
        <taxon>Ascomycota</taxon>
        <taxon>Pezizomycotina</taxon>
        <taxon>Sordariomycetes</taxon>
        <taxon>Sordariomycetidae</taxon>
        <taxon>Diaporthales</taxon>
        <taxon>Cytosporaceae</taxon>
        <taxon>Cytospora</taxon>
    </lineage>
</organism>
<dbReference type="Proteomes" id="UP000283895">
    <property type="component" value="Unassembled WGS sequence"/>
</dbReference>
<accession>A0A423WI27</accession>
<comment type="caution">
    <text evidence="2">The sequence shown here is derived from an EMBL/GenBank/DDBJ whole genome shotgun (WGS) entry which is preliminary data.</text>
</comment>
<protein>
    <recommendedName>
        <fullName evidence="1">F-box domain-containing protein</fullName>
    </recommendedName>
</protein>
<sequence>MAALEALPTELVENIVTNLGLCDIRSLRLTCRTMEAKASGLSFTTFFGHKNIQLTATALQNFVDVTGQCRLGCLLQDCTITGIASNETTTADETAEHIRLLADAFRNLKSRSPRGGLVSLTLGLVARVEAEGELMPLTDRRVSRAWHIVWDAAVRTFRVVMAALEKSQMSVGEHLSVFGGVAGCSLACDVFVAYARAFSSAHVFGSLKRLTMRLSAPYRAESEPELERRPIAEGRYHLITEPQDRHAQQVFRAVVQLSHATRALEGLDLHWYNLGRYVSSVLPDFPEEDSTGTSSETMHIKSCILRGIFVSETNLLGFLQTTRPEDLTLADVSIIPGKIDSILDFLNGQDSSVTSYHLKDIIQGCLLHFNVPGRSRIPYTSGSFGPSTLTRGASDAKEAVSYTRPRGRPLGSGGLYSWRRYKKEEYGPIQCDGLMYIGQKYSFED</sequence>
<name>A0A423WI27_9PEZI</name>
<reference evidence="2 3" key="1">
    <citation type="submission" date="2015-09" db="EMBL/GenBank/DDBJ databases">
        <title>Host preference determinants of Valsa canker pathogens revealed by comparative genomics.</title>
        <authorList>
            <person name="Yin Z."/>
            <person name="Huang L."/>
        </authorList>
    </citation>
    <scope>NUCLEOTIDE SEQUENCE [LARGE SCALE GENOMIC DNA]</scope>
    <source>
        <strain evidence="2 3">03-1</strain>
    </source>
</reference>
<proteinExistence type="predicted"/>